<dbReference type="InterPro" id="IPR000847">
    <property type="entry name" value="LysR_HTH_N"/>
</dbReference>
<dbReference type="Pfam" id="PF00126">
    <property type="entry name" value="HTH_1"/>
    <property type="match status" value="1"/>
</dbReference>
<evidence type="ECO:0000256" key="4">
    <source>
        <dbReference type="ARBA" id="ARBA00023163"/>
    </source>
</evidence>
<evidence type="ECO:0000256" key="3">
    <source>
        <dbReference type="ARBA" id="ARBA00023125"/>
    </source>
</evidence>
<evidence type="ECO:0000259" key="5">
    <source>
        <dbReference type="PROSITE" id="PS50931"/>
    </source>
</evidence>
<dbReference type="Proteomes" id="UP000192674">
    <property type="component" value="Unassembled WGS sequence"/>
</dbReference>
<dbReference type="InterPro" id="IPR036388">
    <property type="entry name" value="WH-like_DNA-bd_sf"/>
</dbReference>
<dbReference type="GO" id="GO:0003677">
    <property type="term" value="F:DNA binding"/>
    <property type="evidence" value="ECO:0007669"/>
    <property type="project" value="UniProtKB-KW"/>
</dbReference>
<dbReference type="RefSeq" id="WP_033384011.1">
    <property type="nucleotide sequence ID" value="NZ_FWXV01000002.1"/>
</dbReference>
<keyword evidence="3 6" id="KW-0238">DNA-binding</keyword>
<dbReference type="PROSITE" id="PS50931">
    <property type="entry name" value="HTH_LYSR"/>
    <property type="match status" value="1"/>
</dbReference>
<evidence type="ECO:0000256" key="2">
    <source>
        <dbReference type="ARBA" id="ARBA00023015"/>
    </source>
</evidence>
<protein>
    <submittedName>
        <fullName evidence="6">DNA-binding transcriptional regulator, LysR family</fullName>
    </submittedName>
</protein>
<dbReference type="SUPFAM" id="SSF46785">
    <property type="entry name" value="Winged helix' DNA-binding domain"/>
    <property type="match status" value="1"/>
</dbReference>
<dbReference type="EMBL" id="FWXV01000002">
    <property type="protein sequence ID" value="SMC88941.1"/>
    <property type="molecule type" value="Genomic_DNA"/>
</dbReference>
<accession>A0A1Y5XE51</accession>
<organism evidence="6 7">
    <name type="scientific">Kibdelosporangium aridum</name>
    <dbReference type="NCBI Taxonomy" id="2030"/>
    <lineage>
        <taxon>Bacteria</taxon>
        <taxon>Bacillati</taxon>
        <taxon>Actinomycetota</taxon>
        <taxon>Actinomycetes</taxon>
        <taxon>Pseudonocardiales</taxon>
        <taxon>Pseudonocardiaceae</taxon>
        <taxon>Kibdelosporangium</taxon>
    </lineage>
</organism>
<dbReference type="PANTHER" id="PTHR30346:SF29">
    <property type="entry name" value="LYSR SUBSTRATE-BINDING"/>
    <property type="match status" value="1"/>
</dbReference>
<dbReference type="CDD" id="cd08423">
    <property type="entry name" value="PBP2_LTTR_like_6"/>
    <property type="match status" value="1"/>
</dbReference>
<sequence>MLDVRRMQLLRAVVTSGSVTSAAGNLGYTPSAISQQLAVLEKEAGVALLERVGRGVRATAAGRLLTEHAAIISKNLSDAESALRDLKEGKTGQLSIRYFSTAGVALVPPAMAQLKKHHPGVQIDLKLIDPEDPLPEVEEGRADVAIVVFPRMNPPRRGVQLIHLMHDPLRAVLPRGHRLANKRFVDLADLAEEPWVSTDMVPGPCSDLMLNACAAAGFTPNIAVESEDYASSQGFVAAGLGVALIPKLGLDTTHFGVVAKRVRRPEPIREIYAAIRESSAENPAVQAFLTALHEVAARITS</sequence>
<dbReference type="AlphaFoldDB" id="A0A1Y5XE51"/>
<dbReference type="Pfam" id="PF03466">
    <property type="entry name" value="LysR_substrate"/>
    <property type="match status" value="1"/>
</dbReference>
<dbReference type="GO" id="GO:0003700">
    <property type="term" value="F:DNA-binding transcription factor activity"/>
    <property type="evidence" value="ECO:0007669"/>
    <property type="project" value="InterPro"/>
</dbReference>
<dbReference type="GO" id="GO:0032993">
    <property type="term" value="C:protein-DNA complex"/>
    <property type="evidence" value="ECO:0007669"/>
    <property type="project" value="TreeGrafter"/>
</dbReference>
<reference evidence="6 7" key="1">
    <citation type="submission" date="2017-04" db="EMBL/GenBank/DDBJ databases">
        <authorList>
            <person name="Afonso C.L."/>
            <person name="Miller P.J."/>
            <person name="Scott M.A."/>
            <person name="Spackman E."/>
            <person name="Goraichik I."/>
            <person name="Dimitrov K.M."/>
            <person name="Suarez D.L."/>
            <person name="Swayne D.E."/>
        </authorList>
    </citation>
    <scope>NUCLEOTIDE SEQUENCE [LARGE SCALE GENOMIC DNA]</scope>
    <source>
        <strain evidence="6 7">DSM 43828</strain>
    </source>
</reference>
<dbReference type="OrthoDB" id="4131546at2"/>
<keyword evidence="7" id="KW-1185">Reference proteome</keyword>
<proteinExistence type="inferred from homology"/>
<feature type="domain" description="HTH lysR-type" evidence="5">
    <location>
        <begin position="2"/>
        <end position="59"/>
    </location>
</feature>
<gene>
    <name evidence="6" type="ORF">SAMN05661093_02483</name>
</gene>
<name>A0A1Y5XE51_KIBAR</name>
<dbReference type="InterPro" id="IPR036390">
    <property type="entry name" value="WH_DNA-bd_sf"/>
</dbReference>
<evidence type="ECO:0000313" key="7">
    <source>
        <dbReference type="Proteomes" id="UP000192674"/>
    </source>
</evidence>
<dbReference type="SUPFAM" id="SSF53850">
    <property type="entry name" value="Periplasmic binding protein-like II"/>
    <property type="match status" value="1"/>
</dbReference>
<dbReference type="InterPro" id="IPR005119">
    <property type="entry name" value="LysR_subst-bd"/>
</dbReference>
<dbReference type="PANTHER" id="PTHR30346">
    <property type="entry name" value="TRANSCRIPTIONAL DUAL REGULATOR HCAR-RELATED"/>
    <property type="match status" value="1"/>
</dbReference>
<keyword evidence="2" id="KW-0805">Transcription regulation</keyword>
<dbReference type="Gene3D" id="3.40.190.10">
    <property type="entry name" value="Periplasmic binding protein-like II"/>
    <property type="match status" value="2"/>
</dbReference>
<comment type="similarity">
    <text evidence="1">Belongs to the LysR transcriptional regulatory family.</text>
</comment>
<evidence type="ECO:0000313" key="6">
    <source>
        <dbReference type="EMBL" id="SMC88941.1"/>
    </source>
</evidence>
<keyword evidence="4" id="KW-0804">Transcription</keyword>
<dbReference type="Gene3D" id="1.10.10.10">
    <property type="entry name" value="Winged helix-like DNA-binding domain superfamily/Winged helix DNA-binding domain"/>
    <property type="match status" value="1"/>
</dbReference>
<evidence type="ECO:0000256" key="1">
    <source>
        <dbReference type="ARBA" id="ARBA00009437"/>
    </source>
</evidence>